<sequence length="216" mass="25028">MKFIEETFDVLHKSLTFKWNDGEKYATANPFGDPRQFQYHTPWIFDTQNDVLRDTNCGGCSQIPPALFRERVVNISDMESIGGLVPLPFEPTFDSEMPSWDRNLTQILRCDFHTQWRHIPRNEYNPVTLRVLAKAIVLRSSPQHWGTWPQGVSLYTPRRDVFASLSWSLRWYALPDKLIPFNEAIVTTCFGNAFAEDVFARSSTRAVVEQEVLKRA</sequence>
<comment type="caution">
    <text evidence="1">The sequence shown here is derived from an EMBL/GenBank/DDBJ whole genome shotgun (WGS) entry which is preliminary data.</text>
</comment>
<organism evidence="1 2">
    <name type="scientific">Lindgomyces ingoldianus</name>
    <dbReference type="NCBI Taxonomy" id="673940"/>
    <lineage>
        <taxon>Eukaryota</taxon>
        <taxon>Fungi</taxon>
        <taxon>Dikarya</taxon>
        <taxon>Ascomycota</taxon>
        <taxon>Pezizomycotina</taxon>
        <taxon>Dothideomycetes</taxon>
        <taxon>Pleosporomycetidae</taxon>
        <taxon>Pleosporales</taxon>
        <taxon>Lindgomycetaceae</taxon>
        <taxon>Lindgomyces</taxon>
    </lineage>
</organism>
<reference evidence="1" key="1">
    <citation type="journal article" date="2020" name="Stud. Mycol.">
        <title>101 Dothideomycetes genomes: a test case for predicting lifestyles and emergence of pathogens.</title>
        <authorList>
            <person name="Haridas S."/>
            <person name="Albert R."/>
            <person name="Binder M."/>
            <person name="Bloem J."/>
            <person name="Labutti K."/>
            <person name="Salamov A."/>
            <person name="Andreopoulos B."/>
            <person name="Baker S."/>
            <person name="Barry K."/>
            <person name="Bills G."/>
            <person name="Bluhm B."/>
            <person name="Cannon C."/>
            <person name="Castanera R."/>
            <person name="Culley D."/>
            <person name="Daum C."/>
            <person name="Ezra D."/>
            <person name="Gonzalez J."/>
            <person name="Henrissat B."/>
            <person name="Kuo A."/>
            <person name="Liang C."/>
            <person name="Lipzen A."/>
            <person name="Lutzoni F."/>
            <person name="Magnuson J."/>
            <person name="Mondo S."/>
            <person name="Nolan M."/>
            <person name="Ohm R."/>
            <person name="Pangilinan J."/>
            <person name="Park H.-J."/>
            <person name="Ramirez L."/>
            <person name="Alfaro M."/>
            <person name="Sun H."/>
            <person name="Tritt A."/>
            <person name="Yoshinaga Y."/>
            <person name="Zwiers L.-H."/>
            <person name="Turgeon B."/>
            <person name="Goodwin S."/>
            <person name="Spatafora J."/>
            <person name="Crous P."/>
            <person name="Grigoriev I."/>
        </authorList>
    </citation>
    <scope>NUCLEOTIDE SEQUENCE</scope>
    <source>
        <strain evidence="1">ATCC 200398</strain>
    </source>
</reference>
<evidence type="ECO:0000313" key="1">
    <source>
        <dbReference type="EMBL" id="KAF2475476.1"/>
    </source>
</evidence>
<dbReference type="Proteomes" id="UP000799755">
    <property type="component" value="Unassembled WGS sequence"/>
</dbReference>
<keyword evidence="2" id="KW-1185">Reference proteome</keyword>
<evidence type="ECO:0000313" key="2">
    <source>
        <dbReference type="Proteomes" id="UP000799755"/>
    </source>
</evidence>
<proteinExistence type="predicted"/>
<protein>
    <submittedName>
        <fullName evidence="1">Uncharacterized protein</fullName>
    </submittedName>
</protein>
<name>A0ACB6RAI7_9PLEO</name>
<accession>A0ACB6RAI7</accession>
<gene>
    <name evidence="1" type="ORF">BDR25DRAFT_310840</name>
</gene>
<dbReference type="EMBL" id="MU003496">
    <property type="protein sequence ID" value="KAF2475476.1"/>
    <property type="molecule type" value="Genomic_DNA"/>
</dbReference>